<name>A0ABZ1P0J6_STRVL</name>
<sequence>MFGLSELAVILIVVIAVILAKKGPELARSAGKSARILKAEARAMKKEKEENEAAVDTPPRIIPGETAVPGTGATAPGTGRPPAPAPERTERMGGTPPQDSRP</sequence>
<dbReference type="Proteomes" id="UP001341259">
    <property type="component" value="Chromosome"/>
</dbReference>
<proteinExistence type="predicted"/>
<keyword evidence="3" id="KW-0812">Transmembrane</keyword>
<reference evidence="9 10" key="1">
    <citation type="submission" date="2022-10" db="EMBL/GenBank/DDBJ databases">
        <title>The complete genomes of actinobacterial strains from the NBC collection.</title>
        <authorList>
            <person name="Joergensen T.S."/>
            <person name="Alvarez Arevalo M."/>
            <person name="Sterndorff E.B."/>
            <person name="Faurdal D."/>
            <person name="Vuksanovic O."/>
            <person name="Mourched A.-S."/>
            <person name="Charusanti P."/>
            <person name="Shaw S."/>
            <person name="Blin K."/>
            <person name="Weber T."/>
        </authorList>
    </citation>
    <scope>NUCLEOTIDE SEQUENCE [LARGE SCALE GENOMIC DNA]</scope>
    <source>
        <strain evidence="9 10">NBC_00456</strain>
    </source>
</reference>
<feature type="region of interest" description="Disordered" evidence="8">
    <location>
        <begin position="45"/>
        <end position="102"/>
    </location>
</feature>
<evidence type="ECO:0000256" key="5">
    <source>
        <dbReference type="ARBA" id="ARBA00022989"/>
    </source>
</evidence>
<evidence type="ECO:0000256" key="6">
    <source>
        <dbReference type="ARBA" id="ARBA00023010"/>
    </source>
</evidence>
<evidence type="ECO:0000256" key="2">
    <source>
        <dbReference type="ARBA" id="ARBA00022448"/>
    </source>
</evidence>
<dbReference type="RefSeq" id="WP_328344284.1">
    <property type="nucleotide sequence ID" value="NZ_CP107906.1"/>
</dbReference>
<keyword evidence="7" id="KW-0472">Membrane</keyword>
<feature type="compositionally biased region" description="Low complexity" evidence="8">
    <location>
        <begin position="63"/>
        <end position="78"/>
    </location>
</feature>
<organism evidence="9 10">
    <name type="scientific">Streptomyces violaceus</name>
    <name type="common">Streptomyces venezuelae</name>
    <dbReference type="NCBI Taxonomy" id="1936"/>
    <lineage>
        <taxon>Bacteria</taxon>
        <taxon>Bacillati</taxon>
        <taxon>Actinomycetota</taxon>
        <taxon>Actinomycetes</taxon>
        <taxon>Kitasatosporales</taxon>
        <taxon>Streptomycetaceae</taxon>
        <taxon>Streptomyces</taxon>
    </lineage>
</organism>
<dbReference type="InterPro" id="IPR003369">
    <property type="entry name" value="TatA/B/E"/>
</dbReference>
<keyword evidence="5" id="KW-1133">Transmembrane helix</keyword>
<keyword evidence="4" id="KW-0653">Protein transport</keyword>
<dbReference type="Pfam" id="PF02416">
    <property type="entry name" value="TatA_B_E"/>
    <property type="match status" value="1"/>
</dbReference>
<keyword evidence="6" id="KW-0811">Translocation</keyword>
<evidence type="ECO:0000256" key="8">
    <source>
        <dbReference type="SAM" id="MobiDB-lite"/>
    </source>
</evidence>
<accession>A0ABZ1P0J6</accession>
<evidence type="ECO:0000256" key="1">
    <source>
        <dbReference type="ARBA" id="ARBA00004167"/>
    </source>
</evidence>
<evidence type="ECO:0000313" key="9">
    <source>
        <dbReference type="EMBL" id="WUG97432.1"/>
    </source>
</evidence>
<comment type="subcellular location">
    <subcellularLocation>
        <location evidence="1">Membrane</location>
        <topology evidence="1">Single-pass membrane protein</topology>
    </subcellularLocation>
</comment>
<evidence type="ECO:0000256" key="3">
    <source>
        <dbReference type="ARBA" id="ARBA00022692"/>
    </source>
</evidence>
<evidence type="ECO:0000313" key="10">
    <source>
        <dbReference type="Proteomes" id="UP001341259"/>
    </source>
</evidence>
<dbReference type="EMBL" id="CP107906">
    <property type="protein sequence ID" value="WUG97432.1"/>
    <property type="molecule type" value="Genomic_DNA"/>
</dbReference>
<keyword evidence="2" id="KW-0813">Transport</keyword>
<keyword evidence="10" id="KW-1185">Reference proteome</keyword>
<dbReference type="Gene3D" id="1.20.5.3310">
    <property type="match status" value="1"/>
</dbReference>
<evidence type="ECO:0000256" key="7">
    <source>
        <dbReference type="ARBA" id="ARBA00023136"/>
    </source>
</evidence>
<gene>
    <name evidence="9" type="ORF">OHB29_32970</name>
</gene>
<evidence type="ECO:0000256" key="4">
    <source>
        <dbReference type="ARBA" id="ARBA00022927"/>
    </source>
</evidence>
<protein>
    <submittedName>
        <fullName evidence="9">Twin-arginine translocase TatA/TatE family subunit</fullName>
    </submittedName>
</protein>